<dbReference type="PROSITE" id="PS50850">
    <property type="entry name" value="MFS"/>
    <property type="match status" value="1"/>
</dbReference>
<name>A0A3E0HLC5_9PSEU</name>
<accession>A0A3E0HLC5</accession>
<dbReference type="Pfam" id="PF07690">
    <property type="entry name" value="MFS_1"/>
    <property type="match status" value="1"/>
</dbReference>
<feature type="domain" description="Major facilitator superfamily (MFS) profile" evidence="8">
    <location>
        <begin position="18"/>
        <end position="417"/>
    </location>
</feature>
<evidence type="ECO:0000256" key="6">
    <source>
        <dbReference type="ARBA" id="ARBA00023136"/>
    </source>
</evidence>
<evidence type="ECO:0000313" key="9">
    <source>
        <dbReference type="EMBL" id="REH47160.1"/>
    </source>
</evidence>
<keyword evidence="4 7" id="KW-0812">Transmembrane</keyword>
<feature type="transmembrane region" description="Helical" evidence="7">
    <location>
        <begin position="24"/>
        <end position="49"/>
    </location>
</feature>
<evidence type="ECO:0000256" key="3">
    <source>
        <dbReference type="ARBA" id="ARBA00022475"/>
    </source>
</evidence>
<organism evidence="9 10">
    <name type="scientific">Kutzneria buriramensis</name>
    <dbReference type="NCBI Taxonomy" id="1045776"/>
    <lineage>
        <taxon>Bacteria</taxon>
        <taxon>Bacillati</taxon>
        <taxon>Actinomycetota</taxon>
        <taxon>Actinomycetes</taxon>
        <taxon>Pseudonocardiales</taxon>
        <taxon>Pseudonocardiaceae</taxon>
        <taxon>Kutzneria</taxon>
    </lineage>
</organism>
<dbReference type="AlphaFoldDB" id="A0A3E0HLC5"/>
<dbReference type="InterPro" id="IPR036259">
    <property type="entry name" value="MFS_trans_sf"/>
</dbReference>
<feature type="transmembrane region" description="Helical" evidence="7">
    <location>
        <begin position="332"/>
        <end position="352"/>
    </location>
</feature>
<dbReference type="PANTHER" id="PTHR43266:SF2">
    <property type="entry name" value="MAJOR FACILITATOR SUPERFAMILY (MFS) PROFILE DOMAIN-CONTAINING PROTEIN"/>
    <property type="match status" value="1"/>
</dbReference>
<evidence type="ECO:0000256" key="2">
    <source>
        <dbReference type="ARBA" id="ARBA00022448"/>
    </source>
</evidence>
<comment type="subcellular location">
    <subcellularLocation>
        <location evidence="1">Cell membrane</location>
        <topology evidence="1">Multi-pass membrane protein</topology>
    </subcellularLocation>
</comment>
<dbReference type="OrthoDB" id="145388at2"/>
<keyword evidence="2" id="KW-0813">Transport</keyword>
<keyword evidence="6 7" id="KW-0472">Membrane</keyword>
<evidence type="ECO:0000256" key="4">
    <source>
        <dbReference type="ARBA" id="ARBA00022692"/>
    </source>
</evidence>
<evidence type="ECO:0000313" key="10">
    <source>
        <dbReference type="Proteomes" id="UP000256269"/>
    </source>
</evidence>
<feature type="transmembrane region" description="Helical" evidence="7">
    <location>
        <begin position="244"/>
        <end position="265"/>
    </location>
</feature>
<evidence type="ECO:0000256" key="7">
    <source>
        <dbReference type="SAM" id="Phobius"/>
    </source>
</evidence>
<evidence type="ECO:0000259" key="8">
    <source>
        <dbReference type="PROSITE" id="PS50850"/>
    </source>
</evidence>
<feature type="transmembrane region" description="Helical" evidence="7">
    <location>
        <begin position="309"/>
        <end position="326"/>
    </location>
</feature>
<evidence type="ECO:0000256" key="5">
    <source>
        <dbReference type="ARBA" id="ARBA00022989"/>
    </source>
</evidence>
<dbReference type="GO" id="GO:0022857">
    <property type="term" value="F:transmembrane transporter activity"/>
    <property type="evidence" value="ECO:0007669"/>
    <property type="project" value="InterPro"/>
</dbReference>
<dbReference type="GO" id="GO:0005886">
    <property type="term" value="C:plasma membrane"/>
    <property type="evidence" value="ECO:0007669"/>
    <property type="project" value="UniProtKB-SubCell"/>
</dbReference>
<reference evidence="9 10" key="1">
    <citation type="submission" date="2018-08" db="EMBL/GenBank/DDBJ databases">
        <title>Genomic Encyclopedia of Archaeal and Bacterial Type Strains, Phase II (KMG-II): from individual species to whole genera.</title>
        <authorList>
            <person name="Goeker M."/>
        </authorList>
    </citation>
    <scope>NUCLEOTIDE SEQUENCE [LARGE SCALE GENOMIC DNA]</scope>
    <source>
        <strain evidence="9 10">DSM 45791</strain>
    </source>
</reference>
<dbReference type="CDD" id="cd06173">
    <property type="entry name" value="MFS_MefA_like"/>
    <property type="match status" value="1"/>
</dbReference>
<dbReference type="SUPFAM" id="SSF103473">
    <property type="entry name" value="MFS general substrate transporter"/>
    <property type="match status" value="1"/>
</dbReference>
<dbReference type="InterPro" id="IPR011701">
    <property type="entry name" value="MFS"/>
</dbReference>
<sequence>MPVFCAGRRVPARPVRPSFHDPRFALLLVGQSTGWVCSWAASIVLWGFAAYHFGAGPAAISVTALCWSGPPIVLTAFTGALTDRFDPRTMLIIGYTCSAATSLGMATSGSLMFLDVAALACGAARSLCSPASSALLVRVVEPDDLLAANSLLGVTASIGQVAGPLAASVLMAATGFRVAFAADAAMYLVNVLAVLALPLLPQPDQPRGTDTQTARRTANGVRWLRTATAGAAAVARVPALRAIALARMGVIFTSGAFLVIEPLYAQHVLGRASSQFALFQAATGIGAIATGLILPVIRRRVPGSRSPARLLAAGAISCGLAAALLTGTPWLLVAYIGAFVWGVCSTVFYAAANTTLQVLAPAGKLGRVAGVISAAESTTESISMPVAGALVAIAGLRPSALVLAAVAIAAGTACLPG</sequence>
<keyword evidence="10" id="KW-1185">Reference proteome</keyword>
<gene>
    <name evidence="9" type="ORF">BCF44_106325</name>
</gene>
<feature type="transmembrane region" description="Helical" evidence="7">
    <location>
        <begin position="151"/>
        <end position="173"/>
    </location>
</feature>
<comment type="caution">
    <text evidence="9">The sequence shown here is derived from an EMBL/GenBank/DDBJ whole genome shotgun (WGS) entry which is preliminary data.</text>
</comment>
<proteinExistence type="predicted"/>
<dbReference type="RefSeq" id="WP_116175797.1">
    <property type="nucleotide sequence ID" value="NZ_CP144375.1"/>
</dbReference>
<dbReference type="Gene3D" id="1.20.1250.20">
    <property type="entry name" value="MFS general substrate transporter like domains"/>
    <property type="match status" value="1"/>
</dbReference>
<dbReference type="PANTHER" id="PTHR43266">
    <property type="entry name" value="MACROLIDE-EFFLUX PROTEIN"/>
    <property type="match status" value="1"/>
</dbReference>
<dbReference type="InterPro" id="IPR020846">
    <property type="entry name" value="MFS_dom"/>
</dbReference>
<dbReference type="EMBL" id="QUNO01000006">
    <property type="protein sequence ID" value="REH47160.1"/>
    <property type="molecule type" value="Genomic_DNA"/>
</dbReference>
<keyword evidence="5 7" id="KW-1133">Transmembrane helix</keyword>
<keyword evidence="3" id="KW-1003">Cell membrane</keyword>
<dbReference type="Proteomes" id="UP000256269">
    <property type="component" value="Unassembled WGS sequence"/>
</dbReference>
<evidence type="ECO:0000256" key="1">
    <source>
        <dbReference type="ARBA" id="ARBA00004651"/>
    </source>
</evidence>
<feature type="transmembrane region" description="Helical" evidence="7">
    <location>
        <begin position="277"/>
        <end position="297"/>
    </location>
</feature>
<feature type="transmembrane region" description="Helical" evidence="7">
    <location>
        <begin position="55"/>
        <end position="77"/>
    </location>
</feature>
<feature type="transmembrane region" description="Helical" evidence="7">
    <location>
        <begin position="89"/>
        <end position="111"/>
    </location>
</feature>
<protein>
    <submittedName>
        <fullName evidence="9">Putative MFS family arabinose efflux permease</fullName>
    </submittedName>
</protein>